<gene>
    <name evidence="2" type="ORF">EYF80_030032</name>
</gene>
<dbReference type="AlphaFoldDB" id="A0A4Z2H1W2"/>
<dbReference type="EMBL" id="SRLO01000349">
    <property type="protein sequence ID" value="TNN59759.1"/>
    <property type="molecule type" value="Genomic_DNA"/>
</dbReference>
<dbReference type="Proteomes" id="UP000314294">
    <property type="component" value="Unassembled WGS sequence"/>
</dbReference>
<name>A0A4Z2H1W2_9TELE</name>
<protein>
    <submittedName>
        <fullName evidence="2">Uncharacterized protein</fullName>
    </submittedName>
</protein>
<proteinExistence type="predicted"/>
<organism evidence="2 3">
    <name type="scientific">Liparis tanakae</name>
    <name type="common">Tanaka's snailfish</name>
    <dbReference type="NCBI Taxonomy" id="230148"/>
    <lineage>
        <taxon>Eukaryota</taxon>
        <taxon>Metazoa</taxon>
        <taxon>Chordata</taxon>
        <taxon>Craniata</taxon>
        <taxon>Vertebrata</taxon>
        <taxon>Euteleostomi</taxon>
        <taxon>Actinopterygii</taxon>
        <taxon>Neopterygii</taxon>
        <taxon>Teleostei</taxon>
        <taxon>Neoteleostei</taxon>
        <taxon>Acanthomorphata</taxon>
        <taxon>Eupercaria</taxon>
        <taxon>Perciformes</taxon>
        <taxon>Cottioidei</taxon>
        <taxon>Cottales</taxon>
        <taxon>Liparidae</taxon>
        <taxon>Liparis</taxon>
    </lineage>
</organism>
<keyword evidence="3" id="KW-1185">Reference proteome</keyword>
<evidence type="ECO:0000313" key="3">
    <source>
        <dbReference type="Proteomes" id="UP000314294"/>
    </source>
</evidence>
<comment type="caution">
    <text evidence="2">The sequence shown here is derived from an EMBL/GenBank/DDBJ whole genome shotgun (WGS) entry which is preliminary data.</text>
</comment>
<reference evidence="2 3" key="1">
    <citation type="submission" date="2019-03" db="EMBL/GenBank/DDBJ databases">
        <title>First draft genome of Liparis tanakae, snailfish: a comprehensive survey of snailfish specific genes.</title>
        <authorList>
            <person name="Kim W."/>
            <person name="Song I."/>
            <person name="Jeong J.-H."/>
            <person name="Kim D."/>
            <person name="Kim S."/>
            <person name="Ryu S."/>
            <person name="Song J.Y."/>
            <person name="Lee S.K."/>
        </authorList>
    </citation>
    <scope>NUCLEOTIDE SEQUENCE [LARGE SCALE GENOMIC DNA]</scope>
    <source>
        <tissue evidence="2">Muscle</tissue>
    </source>
</reference>
<feature type="region of interest" description="Disordered" evidence="1">
    <location>
        <begin position="74"/>
        <end position="103"/>
    </location>
</feature>
<sequence>MPNAAGDSSPATGRPEHKYLKAPQQHLRDGVMNNCPPARSWVHLQKGHYPFLDSRFEGTAQLLPGESIKQRMKNSGSISHCQEAEAQPHQAVAWTHTQDQNVD</sequence>
<accession>A0A4Z2H1W2</accession>
<feature type="region of interest" description="Disordered" evidence="1">
    <location>
        <begin position="1"/>
        <end position="20"/>
    </location>
</feature>
<evidence type="ECO:0000256" key="1">
    <source>
        <dbReference type="SAM" id="MobiDB-lite"/>
    </source>
</evidence>
<evidence type="ECO:0000313" key="2">
    <source>
        <dbReference type="EMBL" id="TNN59759.1"/>
    </source>
</evidence>